<keyword evidence="1" id="KW-1133">Transmembrane helix</keyword>
<evidence type="ECO:0000313" key="3">
    <source>
        <dbReference type="Proteomes" id="UP000244064"/>
    </source>
</evidence>
<dbReference type="InterPro" id="IPR018643">
    <property type="entry name" value="DUF2069_membrane"/>
</dbReference>
<feature type="transmembrane region" description="Helical" evidence="1">
    <location>
        <begin position="50"/>
        <end position="69"/>
    </location>
</feature>
<feature type="transmembrane region" description="Helical" evidence="1">
    <location>
        <begin position="100"/>
        <end position="119"/>
    </location>
</feature>
<dbReference type="OrthoDB" id="5738125at2"/>
<name>A0A2T5P4T4_9PSED</name>
<keyword evidence="3" id="KW-1185">Reference proteome</keyword>
<protein>
    <submittedName>
        <fullName evidence="2">DUF2069 domain-containing protein</fullName>
    </submittedName>
</protein>
<reference evidence="2 3" key="1">
    <citation type="submission" date="2018-04" db="EMBL/GenBank/DDBJ databases">
        <title>Pseudomonas sp. nov., isolated from mangrove soil.</title>
        <authorList>
            <person name="Chen C."/>
        </authorList>
    </citation>
    <scope>NUCLEOTIDE SEQUENCE [LARGE SCALE GENOMIC DNA]</scope>
    <source>
        <strain evidence="2 3">TC-11</strain>
    </source>
</reference>
<accession>A0A2T5P4T4</accession>
<evidence type="ECO:0000313" key="2">
    <source>
        <dbReference type="EMBL" id="PTU72753.1"/>
    </source>
</evidence>
<sequence length="134" mass="15298">MARKSKPLPTLEWLQPRLRVTRVLSLLSFLGLMALLTIATAIAYDGKPMWILIGIQLLPLLVMLPGILLGNARGHAWALFVINLYFIQGVLTLFHPDLRLFALLECSLTLLFFCAAMMYTRYRFQYNRRLAGES</sequence>
<dbReference type="Pfam" id="PF09842">
    <property type="entry name" value="DUF2069"/>
    <property type="match status" value="1"/>
</dbReference>
<evidence type="ECO:0000256" key="1">
    <source>
        <dbReference type="SAM" id="Phobius"/>
    </source>
</evidence>
<keyword evidence="1" id="KW-0812">Transmembrane</keyword>
<dbReference type="RefSeq" id="WP_108109245.1">
    <property type="nucleotide sequence ID" value="NZ_QASN01000022.1"/>
</dbReference>
<dbReference type="AlphaFoldDB" id="A0A2T5P4T4"/>
<keyword evidence="1" id="KW-0472">Membrane</keyword>
<organism evidence="2 3">
    <name type="scientific">Pseudomonas mangrovi</name>
    <dbReference type="NCBI Taxonomy" id="2161748"/>
    <lineage>
        <taxon>Bacteria</taxon>
        <taxon>Pseudomonadati</taxon>
        <taxon>Pseudomonadota</taxon>
        <taxon>Gammaproteobacteria</taxon>
        <taxon>Pseudomonadales</taxon>
        <taxon>Pseudomonadaceae</taxon>
        <taxon>Pseudomonas</taxon>
    </lineage>
</organism>
<proteinExistence type="predicted"/>
<gene>
    <name evidence="2" type="ORF">DBO85_18545</name>
</gene>
<feature type="transmembrane region" description="Helical" evidence="1">
    <location>
        <begin position="76"/>
        <end position="94"/>
    </location>
</feature>
<dbReference type="EMBL" id="QASN01000022">
    <property type="protein sequence ID" value="PTU72753.1"/>
    <property type="molecule type" value="Genomic_DNA"/>
</dbReference>
<comment type="caution">
    <text evidence="2">The sequence shown here is derived from an EMBL/GenBank/DDBJ whole genome shotgun (WGS) entry which is preliminary data.</text>
</comment>
<dbReference type="Proteomes" id="UP000244064">
    <property type="component" value="Unassembled WGS sequence"/>
</dbReference>
<feature type="transmembrane region" description="Helical" evidence="1">
    <location>
        <begin position="20"/>
        <end position="44"/>
    </location>
</feature>